<dbReference type="Pfam" id="PF01451">
    <property type="entry name" value="LMWPc"/>
    <property type="match status" value="1"/>
</dbReference>
<comment type="similarity">
    <text evidence="1">Belongs to the low molecular weight phosphotyrosine protein phosphatase family.</text>
</comment>
<evidence type="ECO:0000256" key="3">
    <source>
        <dbReference type="ARBA" id="ARBA00022801"/>
    </source>
</evidence>
<dbReference type="PANTHER" id="PTHR11717">
    <property type="entry name" value="LOW MOLECULAR WEIGHT PROTEIN TYROSINE PHOSPHATASE"/>
    <property type="match status" value="1"/>
</dbReference>
<dbReference type="PANTHER" id="PTHR11717:SF7">
    <property type="entry name" value="LOW MOLECULAR WEIGHT PHOSPHOTYROSINE PROTEIN PHOSPHATASE"/>
    <property type="match status" value="1"/>
</dbReference>
<keyword evidence="4" id="KW-0904">Protein phosphatase</keyword>
<evidence type="ECO:0000256" key="5">
    <source>
        <dbReference type="ARBA" id="ARBA00051722"/>
    </source>
</evidence>
<dbReference type="AlphaFoldDB" id="A0A1G5WK35"/>
<proteinExistence type="inferred from homology"/>
<dbReference type="SUPFAM" id="SSF52788">
    <property type="entry name" value="Phosphotyrosine protein phosphatases I"/>
    <property type="match status" value="1"/>
</dbReference>
<dbReference type="GeneID" id="87756431"/>
<dbReference type="STRING" id="209880.SAMN02910343_01436"/>
<dbReference type="GO" id="GO:0004725">
    <property type="term" value="F:protein tyrosine phosphatase activity"/>
    <property type="evidence" value="ECO:0007669"/>
    <property type="project" value="UniProtKB-EC"/>
</dbReference>
<dbReference type="InterPro" id="IPR023485">
    <property type="entry name" value="Ptyr_pPase"/>
</dbReference>
<dbReference type="RefSeq" id="WP_091365309.1">
    <property type="nucleotide sequence ID" value="NZ_FMXA01000023.1"/>
</dbReference>
<dbReference type="Proteomes" id="UP000199689">
    <property type="component" value="Unassembled WGS sequence"/>
</dbReference>
<dbReference type="InterPro" id="IPR017867">
    <property type="entry name" value="Tyr_phospatase_low_mol_wt"/>
</dbReference>
<accession>A0A1G5WK35</accession>
<dbReference type="SMART" id="SM00226">
    <property type="entry name" value="LMWPc"/>
    <property type="match status" value="1"/>
</dbReference>
<protein>
    <recommendedName>
        <fullName evidence="2">protein-tyrosine-phosphatase</fullName>
        <ecNumber evidence="2">3.1.3.48</ecNumber>
    </recommendedName>
</protein>
<dbReference type="InterPro" id="IPR036196">
    <property type="entry name" value="Ptyr_pPase_sf"/>
</dbReference>
<dbReference type="Gene3D" id="3.40.50.2300">
    <property type="match status" value="1"/>
</dbReference>
<keyword evidence="3" id="KW-0378">Hydrolase</keyword>
<evidence type="ECO:0000313" key="8">
    <source>
        <dbReference type="EMBL" id="SDA58561.1"/>
    </source>
</evidence>
<dbReference type="InterPro" id="IPR050438">
    <property type="entry name" value="LMW_PTPase"/>
</dbReference>
<feature type="active site" description="Nucleophile" evidence="6">
    <location>
        <position position="8"/>
    </location>
</feature>
<evidence type="ECO:0000256" key="4">
    <source>
        <dbReference type="ARBA" id="ARBA00022912"/>
    </source>
</evidence>
<dbReference type="PRINTS" id="PR00719">
    <property type="entry name" value="LMWPTPASE"/>
</dbReference>
<keyword evidence="9" id="KW-1185">Reference proteome</keyword>
<evidence type="ECO:0000256" key="2">
    <source>
        <dbReference type="ARBA" id="ARBA00013064"/>
    </source>
</evidence>
<evidence type="ECO:0000313" key="9">
    <source>
        <dbReference type="Proteomes" id="UP000199689"/>
    </source>
</evidence>
<dbReference type="OrthoDB" id="9784339at2"/>
<gene>
    <name evidence="8" type="ORF">SAMN02910343_01436</name>
</gene>
<reference evidence="8 9" key="1">
    <citation type="submission" date="2016-10" db="EMBL/GenBank/DDBJ databases">
        <authorList>
            <person name="de Groot N.N."/>
        </authorList>
    </citation>
    <scope>NUCLEOTIDE SEQUENCE [LARGE SCALE GENOMIC DNA]</scope>
    <source>
        <strain evidence="8 9">DSM 15230</strain>
    </source>
</reference>
<evidence type="ECO:0000256" key="6">
    <source>
        <dbReference type="PIRSR" id="PIRSR617867-1"/>
    </source>
</evidence>
<dbReference type="EC" id="3.1.3.48" evidence="2"/>
<evidence type="ECO:0000259" key="7">
    <source>
        <dbReference type="SMART" id="SM00226"/>
    </source>
</evidence>
<dbReference type="EMBL" id="FMXA01000023">
    <property type="protein sequence ID" value="SDA58561.1"/>
    <property type="molecule type" value="Genomic_DNA"/>
</dbReference>
<feature type="active site" evidence="6">
    <location>
        <position position="14"/>
    </location>
</feature>
<feature type="active site" description="Proton donor" evidence="6">
    <location>
        <position position="123"/>
    </location>
</feature>
<name>A0A1G5WK35_9FIRM</name>
<sequence length="153" mass="17494">MTHILFICHGNICRSPMAEFIMKDLVKKAGLDDRVSVSSLAATRDEEGNDMYPPARRKLAQEGIPFAPRAARQMTMEDYEQADLVIGMDEENRRDIMRLTGGDKKHKVHLLMEYTDRSGEVADPWFTGDFDTTFRDVLDGCRGVLKEIIQEKR</sequence>
<evidence type="ECO:0000256" key="1">
    <source>
        <dbReference type="ARBA" id="ARBA00011063"/>
    </source>
</evidence>
<organism evidence="8 9">
    <name type="scientific">Allisonella histaminiformans</name>
    <dbReference type="NCBI Taxonomy" id="209880"/>
    <lineage>
        <taxon>Bacteria</taxon>
        <taxon>Bacillati</taxon>
        <taxon>Bacillota</taxon>
        <taxon>Negativicutes</taxon>
        <taxon>Veillonellales</taxon>
        <taxon>Veillonellaceae</taxon>
        <taxon>Allisonella</taxon>
    </lineage>
</organism>
<dbReference type="CDD" id="cd16343">
    <property type="entry name" value="LMWPTP"/>
    <property type="match status" value="1"/>
</dbReference>
<comment type="catalytic activity">
    <reaction evidence="5">
        <text>O-phospho-L-tyrosyl-[protein] + H2O = L-tyrosyl-[protein] + phosphate</text>
        <dbReference type="Rhea" id="RHEA:10684"/>
        <dbReference type="Rhea" id="RHEA-COMP:10136"/>
        <dbReference type="Rhea" id="RHEA-COMP:20101"/>
        <dbReference type="ChEBI" id="CHEBI:15377"/>
        <dbReference type="ChEBI" id="CHEBI:43474"/>
        <dbReference type="ChEBI" id="CHEBI:46858"/>
        <dbReference type="ChEBI" id="CHEBI:61978"/>
        <dbReference type="EC" id="3.1.3.48"/>
    </reaction>
</comment>
<feature type="domain" description="Phosphotyrosine protein phosphatase I" evidence="7">
    <location>
        <begin position="2"/>
        <end position="147"/>
    </location>
</feature>